<evidence type="ECO:0000313" key="3">
    <source>
        <dbReference type="EMBL" id="KAL0352583.1"/>
    </source>
</evidence>
<organism evidence="3">
    <name type="scientific">Sesamum calycinum</name>
    <dbReference type="NCBI Taxonomy" id="2727403"/>
    <lineage>
        <taxon>Eukaryota</taxon>
        <taxon>Viridiplantae</taxon>
        <taxon>Streptophyta</taxon>
        <taxon>Embryophyta</taxon>
        <taxon>Tracheophyta</taxon>
        <taxon>Spermatophyta</taxon>
        <taxon>Magnoliopsida</taxon>
        <taxon>eudicotyledons</taxon>
        <taxon>Gunneridae</taxon>
        <taxon>Pentapetalae</taxon>
        <taxon>asterids</taxon>
        <taxon>lamiids</taxon>
        <taxon>Lamiales</taxon>
        <taxon>Pedaliaceae</taxon>
        <taxon>Sesamum</taxon>
    </lineage>
</organism>
<name>A0AAW2PCB1_9LAMI</name>
<dbReference type="Pfam" id="PF13976">
    <property type="entry name" value="gag_pre-integrs"/>
    <property type="match status" value="1"/>
</dbReference>
<evidence type="ECO:0000256" key="1">
    <source>
        <dbReference type="SAM" id="MobiDB-lite"/>
    </source>
</evidence>
<feature type="compositionally biased region" description="Basic residues" evidence="1">
    <location>
        <begin position="69"/>
        <end position="84"/>
    </location>
</feature>
<reference evidence="3" key="1">
    <citation type="submission" date="2020-06" db="EMBL/GenBank/DDBJ databases">
        <authorList>
            <person name="Li T."/>
            <person name="Hu X."/>
            <person name="Zhang T."/>
            <person name="Song X."/>
            <person name="Zhang H."/>
            <person name="Dai N."/>
            <person name="Sheng W."/>
            <person name="Hou X."/>
            <person name="Wei L."/>
        </authorList>
    </citation>
    <scope>NUCLEOTIDE SEQUENCE</scope>
    <source>
        <strain evidence="3">KEN8</strain>
        <tissue evidence="3">Leaf</tissue>
    </source>
</reference>
<dbReference type="EMBL" id="JACGWM010000009">
    <property type="protein sequence ID" value="KAL0352583.1"/>
    <property type="molecule type" value="Genomic_DNA"/>
</dbReference>
<proteinExistence type="predicted"/>
<sequence length="456" mass="51868">MKEVYAILDRHIRYAAIKAFFVTKMIEGSSVYSHGIKMLSLVGKLEDLKTTTLKSGPKILVGEASTSKAKGKRVGRSKRKKGKGKAVPATTSTVVVNGLYIHQQSNWIMSAQHKWKLDNDDNAHIWHARLGHISKDRMRKLVDSKSLKIEDLDNLSACKSCLKEKMTKKSFVGQSLKPLEGSRNTDLKFRIKLTGYALETAAKLLNLAPSKKVFQKPYEIWHGKPASYKYLRVWGIRDKLDSRSSLCRMMQHHLNLWFPLIVFQFSVGQPENHDHLIDPPKGVKPIGCKWVYKYDILLIGSDVKMLGDIKSDDDDPMSQTDFVFKLNGGVVSRKSSKQTTKADCTTEAEYIATSKAAKEAVWMKNYIQELDVVPSIGEPVVIFCDNNRSIAQAKEPRSHRHSKHILRRYHLHREMPSRLGRYELNPDFDSTGVIIKLEESRQSRTNDNCILDLCDK</sequence>
<comment type="caution">
    <text evidence="3">The sequence shown here is derived from an EMBL/GenBank/DDBJ whole genome shotgun (WGS) entry which is preliminary data.</text>
</comment>
<dbReference type="PANTHER" id="PTHR11439">
    <property type="entry name" value="GAG-POL-RELATED RETROTRANSPOSON"/>
    <property type="match status" value="1"/>
</dbReference>
<dbReference type="CDD" id="cd09272">
    <property type="entry name" value="RNase_HI_RT_Ty1"/>
    <property type="match status" value="1"/>
</dbReference>
<dbReference type="AlphaFoldDB" id="A0AAW2PCB1"/>
<dbReference type="InterPro" id="IPR025724">
    <property type="entry name" value="GAG-pre-integrase_dom"/>
</dbReference>
<gene>
    <name evidence="3" type="ORF">Scaly_1647000</name>
</gene>
<dbReference type="PANTHER" id="PTHR11439:SF496">
    <property type="entry name" value="RNA-DIRECTED DNA POLYMERASE"/>
    <property type="match status" value="1"/>
</dbReference>
<feature type="region of interest" description="Disordered" evidence="1">
    <location>
        <begin position="65"/>
        <end position="87"/>
    </location>
</feature>
<evidence type="ECO:0000259" key="2">
    <source>
        <dbReference type="Pfam" id="PF13976"/>
    </source>
</evidence>
<feature type="domain" description="GAG-pre-integrase" evidence="2">
    <location>
        <begin position="118"/>
        <end position="166"/>
    </location>
</feature>
<protein>
    <recommendedName>
        <fullName evidence="2">GAG-pre-integrase domain-containing protein</fullName>
    </recommendedName>
</protein>
<reference evidence="3" key="2">
    <citation type="journal article" date="2024" name="Plant">
        <title>Genomic evolution and insights into agronomic trait innovations of Sesamum species.</title>
        <authorList>
            <person name="Miao H."/>
            <person name="Wang L."/>
            <person name="Qu L."/>
            <person name="Liu H."/>
            <person name="Sun Y."/>
            <person name="Le M."/>
            <person name="Wang Q."/>
            <person name="Wei S."/>
            <person name="Zheng Y."/>
            <person name="Lin W."/>
            <person name="Duan Y."/>
            <person name="Cao H."/>
            <person name="Xiong S."/>
            <person name="Wang X."/>
            <person name="Wei L."/>
            <person name="Li C."/>
            <person name="Ma Q."/>
            <person name="Ju M."/>
            <person name="Zhao R."/>
            <person name="Li G."/>
            <person name="Mu C."/>
            <person name="Tian Q."/>
            <person name="Mei H."/>
            <person name="Zhang T."/>
            <person name="Gao T."/>
            <person name="Zhang H."/>
        </authorList>
    </citation>
    <scope>NUCLEOTIDE SEQUENCE</scope>
    <source>
        <strain evidence="3">KEN8</strain>
    </source>
</reference>
<accession>A0AAW2PCB1</accession>